<evidence type="ECO:0000256" key="4">
    <source>
        <dbReference type="ARBA" id="ARBA00022833"/>
    </source>
</evidence>
<evidence type="ECO:0000256" key="2">
    <source>
        <dbReference type="ARBA" id="ARBA00022737"/>
    </source>
</evidence>
<dbReference type="EMBL" id="GDHC01015401">
    <property type="protein sequence ID" value="JAQ03228.1"/>
    <property type="molecule type" value="Transcribed_RNA"/>
</dbReference>
<sequence>NQTNTQGAHFPDSAREMLGSLSEVSLYRESKNHTCDACGRSYKYKGNLLQHQRNECGQEPKFQCPFCPFRSKQRSNLKTHIRGRHNRSPTAVTLPAQYIVPPHPADHLV</sequence>
<dbReference type="PROSITE" id="PS50157">
    <property type="entry name" value="ZINC_FINGER_C2H2_2"/>
    <property type="match status" value="2"/>
</dbReference>
<dbReference type="InterPro" id="IPR013087">
    <property type="entry name" value="Znf_C2H2_type"/>
</dbReference>
<dbReference type="GO" id="GO:0045944">
    <property type="term" value="P:positive regulation of transcription by RNA polymerase II"/>
    <property type="evidence" value="ECO:0007669"/>
    <property type="project" value="TreeGrafter"/>
</dbReference>
<feature type="domain" description="C2H2-type" evidence="6">
    <location>
        <begin position="33"/>
        <end position="60"/>
    </location>
</feature>
<feature type="non-terminal residue" evidence="7">
    <location>
        <position position="1"/>
    </location>
</feature>
<protein>
    <submittedName>
        <fullName evidence="7">Longitudinals lacking protein, isoforms A/B/D/L</fullName>
    </submittedName>
</protein>
<keyword evidence="1" id="KW-0479">Metal-binding</keyword>
<keyword evidence="2" id="KW-0677">Repeat</keyword>
<dbReference type="SUPFAM" id="SSF57667">
    <property type="entry name" value="beta-beta-alpha zinc fingers"/>
    <property type="match status" value="1"/>
</dbReference>
<evidence type="ECO:0000313" key="7">
    <source>
        <dbReference type="EMBL" id="JAQ03228.1"/>
    </source>
</evidence>
<feature type="domain" description="C2H2-type" evidence="6">
    <location>
        <begin position="62"/>
        <end position="90"/>
    </location>
</feature>
<dbReference type="PANTHER" id="PTHR24403:SF67">
    <property type="entry name" value="FI01116P-RELATED"/>
    <property type="match status" value="1"/>
</dbReference>
<evidence type="ECO:0000256" key="5">
    <source>
        <dbReference type="PROSITE-ProRule" id="PRU00042"/>
    </source>
</evidence>
<organism evidence="7">
    <name type="scientific">Lygus hesperus</name>
    <name type="common">Western plant bug</name>
    <dbReference type="NCBI Taxonomy" id="30085"/>
    <lineage>
        <taxon>Eukaryota</taxon>
        <taxon>Metazoa</taxon>
        <taxon>Ecdysozoa</taxon>
        <taxon>Arthropoda</taxon>
        <taxon>Hexapoda</taxon>
        <taxon>Insecta</taxon>
        <taxon>Pterygota</taxon>
        <taxon>Neoptera</taxon>
        <taxon>Paraneoptera</taxon>
        <taxon>Hemiptera</taxon>
        <taxon>Heteroptera</taxon>
        <taxon>Panheteroptera</taxon>
        <taxon>Cimicomorpha</taxon>
        <taxon>Miridae</taxon>
        <taxon>Mirini</taxon>
        <taxon>Lygus</taxon>
    </lineage>
</organism>
<evidence type="ECO:0000259" key="6">
    <source>
        <dbReference type="PROSITE" id="PS50157"/>
    </source>
</evidence>
<dbReference type="GO" id="GO:0008270">
    <property type="term" value="F:zinc ion binding"/>
    <property type="evidence" value="ECO:0007669"/>
    <property type="project" value="UniProtKB-KW"/>
</dbReference>
<reference evidence="7" key="1">
    <citation type="journal article" date="2016" name="Gigascience">
        <title>De novo construction of an expanded transcriptome assembly for the western tarnished plant bug, Lygus hesperus.</title>
        <authorList>
            <person name="Tassone E.E."/>
            <person name="Geib S.M."/>
            <person name="Hall B."/>
            <person name="Fabrick J.A."/>
            <person name="Brent C.S."/>
            <person name="Hull J.J."/>
        </authorList>
    </citation>
    <scope>NUCLEOTIDE SEQUENCE</scope>
</reference>
<evidence type="ECO:0000256" key="3">
    <source>
        <dbReference type="ARBA" id="ARBA00022771"/>
    </source>
</evidence>
<dbReference type="PANTHER" id="PTHR24403">
    <property type="entry name" value="ZINC FINGER PROTEIN"/>
    <property type="match status" value="1"/>
</dbReference>
<keyword evidence="4" id="KW-0862">Zinc</keyword>
<name>A0A146L490_LYGHE</name>
<proteinExistence type="predicted"/>
<keyword evidence="3 5" id="KW-0863">Zinc-finger</keyword>
<gene>
    <name evidence="7" type="primary">lola_17</name>
    <name evidence="7" type="ORF">g.19085</name>
</gene>
<dbReference type="AlphaFoldDB" id="A0A146L490"/>
<dbReference type="InterPro" id="IPR050688">
    <property type="entry name" value="Zinc_finger/UBP_domain"/>
</dbReference>
<accession>A0A146L490</accession>
<dbReference type="GO" id="GO:0005634">
    <property type="term" value="C:nucleus"/>
    <property type="evidence" value="ECO:0007669"/>
    <property type="project" value="TreeGrafter"/>
</dbReference>
<dbReference type="FunFam" id="3.30.160.60:FF:000100">
    <property type="entry name" value="Zinc finger 45-like"/>
    <property type="match status" value="1"/>
</dbReference>
<dbReference type="SMART" id="SM00355">
    <property type="entry name" value="ZnF_C2H2"/>
    <property type="match status" value="2"/>
</dbReference>
<evidence type="ECO:0000256" key="1">
    <source>
        <dbReference type="ARBA" id="ARBA00022723"/>
    </source>
</evidence>
<dbReference type="Pfam" id="PF00096">
    <property type="entry name" value="zf-C2H2"/>
    <property type="match status" value="2"/>
</dbReference>
<dbReference type="InterPro" id="IPR036236">
    <property type="entry name" value="Znf_C2H2_sf"/>
</dbReference>
<dbReference type="Gene3D" id="3.30.160.60">
    <property type="entry name" value="Classic Zinc Finger"/>
    <property type="match status" value="2"/>
</dbReference>